<proteinExistence type="predicted"/>
<evidence type="ECO:0000256" key="1">
    <source>
        <dbReference type="ARBA" id="ARBA00001933"/>
    </source>
</evidence>
<dbReference type="SUPFAM" id="SSF53686">
    <property type="entry name" value="Tryptophan synthase beta subunit-like PLP-dependent enzymes"/>
    <property type="match status" value="1"/>
</dbReference>
<dbReference type="EMBL" id="JAVIJC010000006">
    <property type="protein sequence ID" value="MDX8491525.1"/>
    <property type="molecule type" value="Genomic_DNA"/>
</dbReference>
<dbReference type="Proteomes" id="UP001271249">
    <property type="component" value="Unassembled WGS sequence"/>
</dbReference>
<evidence type="ECO:0000313" key="6">
    <source>
        <dbReference type="Proteomes" id="UP001271249"/>
    </source>
</evidence>
<dbReference type="Pfam" id="PF00291">
    <property type="entry name" value="PALP"/>
    <property type="match status" value="1"/>
</dbReference>
<dbReference type="CDD" id="cd01562">
    <property type="entry name" value="Thr-dehyd"/>
    <property type="match status" value="1"/>
</dbReference>
<name>A0ABU4YZL2_9HYPH</name>
<evidence type="ECO:0000259" key="4">
    <source>
        <dbReference type="Pfam" id="PF00291"/>
    </source>
</evidence>
<feature type="domain" description="Tryptophan synthase beta chain-like PALP" evidence="4">
    <location>
        <begin position="23"/>
        <end position="319"/>
    </location>
</feature>
<dbReference type="Gene3D" id="3.40.50.1100">
    <property type="match status" value="2"/>
</dbReference>
<dbReference type="PANTHER" id="PTHR48078:SF6">
    <property type="entry name" value="L-THREONINE DEHYDRATASE CATABOLIC TDCB"/>
    <property type="match status" value="1"/>
</dbReference>
<dbReference type="InterPro" id="IPR050147">
    <property type="entry name" value="Ser/Thr_Dehydratase"/>
</dbReference>
<evidence type="ECO:0000256" key="2">
    <source>
        <dbReference type="ARBA" id="ARBA00022898"/>
    </source>
</evidence>
<evidence type="ECO:0000313" key="5">
    <source>
        <dbReference type="EMBL" id="MDX8491525.1"/>
    </source>
</evidence>
<comment type="caution">
    <text evidence="5">The sequence shown here is derived from an EMBL/GenBank/DDBJ whole genome shotgun (WGS) entry which is preliminary data.</text>
</comment>
<gene>
    <name evidence="5" type="ORF">RFN29_08025</name>
</gene>
<dbReference type="PANTHER" id="PTHR48078">
    <property type="entry name" value="THREONINE DEHYDRATASE, MITOCHONDRIAL-RELATED"/>
    <property type="match status" value="1"/>
</dbReference>
<sequence>MMADVLVPTLDHLKQAYAVTSTATQMTPLLESTALARETGAARVFVKPESLQWAGSFKVRGAYWRLKRLSPDEAKKGVVAYSSGNFAQGLAAAGHALGIPVTIVMPIDAPAAKRDATAGYGARVVLTDHGDRAREEVAAAKAREIAETEHLTLLHPFDDPEIVAGQAGAGLEALDQLAAKKTHADLVFCSVGGGGLIGGVALAFHYLSPNTEIIAVEPEGFNGMGSSLAHGAIETMPIGPKSICDGLMARKPGDAPFAAVSEAGVRGVTVDDTAVRRAMKIAFERMKLVFEPSGAASLAALLSGKVDVAGKTVLVVATGGNVSLADFISHMNDGRI</sequence>
<comment type="cofactor">
    <cofactor evidence="1">
        <name>pyridoxal 5'-phosphate</name>
        <dbReference type="ChEBI" id="CHEBI:597326"/>
    </cofactor>
</comment>
<accession>A0ABU4YZL2</accession>
<dbReference type="InterPro" id="IPR036052">
    <property type="entry name" value="TrpB-like_PALP_sf"/>
</dbReference>
<keyword evidence="2" id="KW-0663">Pyridoxal phosphate</keyword>
<dbReference type="InterPro" id="IPR001926">
    <property type="entry name" value="TrpB-like_PALP"/>
</dbReference>
<reference evidence="5 6" key="1">
    <citation type="submission" date="2023-08" db="EMBL/GenBank/DDBJ databases">
        <title>Implementing the SeqCode for naming new Mesorhizobium species isolated from Vachellia karroo root nodules.</title>
        <authorList>
            <person name="Van Lill M."/>
        </authorList>
    </citation>
    <scope>NUCLEOTIDE SEQUENCE [LARGE SCALE GENOMIC DNA]</scope>
    <source>
        <strain evidence="5 6">VK22B</strain>
    </source>
</reference>
<dbReference type="RefSeq" id="WP_320225573.1">
    <property type="nucleotide sequence ID" value="NZ_JAVIJB010000006.1"/>
</dbReference>
<keyword evidence="3" id="KW-0456">Lyase</keyword>
<evidence type="ECO:0000256" key="3">
    <source>
        <dbReference type="ARBA" id="ARBA00023239"/>
    </source>
</evidence>
<keyword evidence="6" id="KW-1185">Reference proteome</keyword>
<protein>
    <submittedName>
        <fullName evidence="5">Threonine/serine dehydratase</fullName>
    </submittedName>
</protein>
<organism evidence="5 6">
    <name type="scientific">Mesorhizobium captivum</name>
    <dbReference type="NCBI Taxonomy" id="3072319"/>
    <lineage>
        <taxon>Bacteria</taxon>
        <taxon>Pseudomonadati</taxon>
        <taxon>Pseudomonadota</taxon>
        <taxon>Alphaproteobacteria</taxon>
        <taxon>Hyphomicrobiales</taxon>
        <taxon>Phyllobacteriaceae</taxon>
        <taxon>Mesorhizobium</taxon>
    </lineage>
</organism>